<reference evidence="3 4" key="2">
    <citation type="submission" date="2020-03" db="EMBL/GenBank/DDBJ databases">
        <title>Campylobacter portucalensis sp. nov., a new species of Campylobacter isolated from the reproductive tract of bulls.</title>
        <authorList>
            <person name="Silva M.F."/>
            <person name="Pereira G."/>
            <person name="Carneiro C."/>
            <person name="Hemphill A."/>
            <person name="Mateus L."/>
            <person name="Lopes-Da-Costa L."/>
            <person name="Silva E."/>
        </authorList>
    </citation>
    <scope>NUCLEOTIDE SEQUENCE [LARGE SCALE GENOMIC DNA]</scope>
    <source>
        <strain evidence="3 4">FMV-PI01</strain>
    </source>
</reference>
<gene>
    <name evidence="3" type="ORF">F1B92_06105</name>
</gene>
<dbReference type="RefSeq" id="WP_154571003.1">
    <property type="nucleotide sequence ID" value="NZ_VWSJ01000024.1"/>
</dbReference>
<feature type="transmembrane region" description="Helical" evidence="1">
    <location>
        <begin position="87"/>
        <end position="108"/>
    </location>
</feature>
<evidence type="ECO:0000313" key="3">
    <source>
        <dbReference type="EMBL" id="MSN96737.1"/>
    </source>
</evidence>
<comment type="caution">
    <text evidence="3">The sequence shown here is derived from an EMBL/GenBank/DDBJ whole genome shotgun (WGS) entry which is preliminary data.</text>
</comment>
<keyword evidence="1" id="KW-0472">Membrane</keyword>
<evidence type="ECO:0000259" key="2">
    <source>
        <dbReference type="Pfam" id="PF09335"/>
    </source>
</evidence>
<feature type="transmembrane region" description="Helical" evidence="1">
    <location>
        <begin position="15"/>
        <end position="39"/>
    </location>
</feature>
<dbReference type="PANTHER" id="PTHR42709">
    <property type="entry name" value="ALKALINE PHOSPHATASE LIKE PROTEIN"/>
    <property type="match status" value="1"/>
</dbReference>
<evidence type="ECO:0000256" key="1">
    <source>
        <dbReference type="SAM" id="Phobius"/>
    </source>
</evidence>
<name>A0A6L5WKG8_9BACT</name>
<dbReference type="EMBL" id="VWSJ01000024">
    <property type="protein sequence ID" value="MSN96737.1"/>
    <property type="molecule type" value="Genomic_DNA"/>
</dbReference>
<feature type="transmembrane region" description="Helical" evidence="1">
    <location>
        <begin position="129"/>
        <end position="150"/>
    </location>
</feature>
<dbReference type="GO" id="GO:0005886">
    <property type="term" value="C:plasma membrane"/>
    <property type="evidence" value="ECO:0007669"/>
    <property type="project" value="TreeGrafter"/>
</dbReference>
<accession>A0A6L5WKG8</accession>
<keyword evidence="1" id="KW-0812">Transmembrane</keyword>
<dbReference type="InterPro" id="IPR032816">
    <property type="entry name" value="VTT_dom"/>
</dbReference>
<reference evidence="3 4" key="1">
    <citation type="submission" date="2019-09" db="EMBL/GenBank/DDBJ databases">
        <authorList>
            <person name="Silva M."/>
            <person name="Pereira G."/>
            <person name="Lopes-Da-Costa L."/>
            <person name="Silva E."/>
        </authorList>
    </citation>
    <scope>NUCLEOTIDE SEQUENCE [LARGE SCALE GENOMIC DNA]</scope>
    <source>
        <strain evidence="3 4">FMV-PI01</strain>
    </source>
</reference>
<evidence type="ECO:0000313" key="4">
    <source>
        <dbReference type="Proteomes" id="UP000476338"/>
    </source>
</evidence>
<dbReference type="AlphaFoldDB" id="A0A6L5WKG8"/>
<protein>
    <submittedName>
        <fullName evidence="3">DedA family protein</fullName>
    </submittedName>
</protein>
<organism evidence="3 4">
    <name type="scientific">Campylobacter portucalensis</name>
    <dbReference type="NCBI Taxonomy" id="2608384"/>
    <lineage>
        <taxon>Bacteria</taxon>
        <taxon>Pseudomonadati</taxon>
        <taxon>Campylobacterota</taxon>
        <taxon>Epsilonproteobacteria</taxon>
        <taxon>Campylobacterales</taxon>
        <taxon>Campylobacteraceae</taxon>
        <taxon>Campylobacter</taxon>
    </lineage>
</organism>
<dbReference type="PANTHER" id="PTHR42709:SF2">
    <property type="entry name" value="INNER MEMBRANE PROTEIN YOHD"/>
    <property type="match status" value="1"/>
</dbReference>
<keyword evidence="4" id="KW-1185">Reference proteome</keyword>
<keyword evidence="1" id="KW-1133">Transmembrane helix</keyword>
<feature type="transmembrane region" description="Helical" evidence="1">
    <location>
        <begin position="46"/>
        <end position="67"/>
    </location>
</feature>
<sequence length="200" mass="23767">MEEFLKELLFKYHDYAYIILFLWCILEGELALIVAGVMAHAGLINLPMSIFISGIGAFVGDQIYFYMGRYNKKYITKKLIKQKRKFAIAHLMLNQYGSMIIFIQRYMYGFRIIIPMSIGITRFNSTKYLFINLISAWCWAAITIILAWYFGDEIWEFVSLVEKHWYIAIPLILVFFGLIFYAFKKLENKFLNNRKEKYES</sequence>
<dbReference type="Pfam" id="PF09335">
    <property type="entry name" value="VTT_dom"/>
    <property type="match status" value="1"/>
</dbReference>
<feature type="domain" description="VTT" evidence="2">
    <location>
        <begin position="29"/>
        <end position="145"/>
    </location>
</feature>
<feature type="transmembrane region" description="Helical" evidence="1">
    <location>
        <begin position="165"/>
        <end position="183"/>
    </location>
</feature>
<dbReference type="InterPro" id="IPR051311">
    <property type="entry name" value="DedA_domain"/>
</dbReference>
<proteinExistence type="predicted"/>
<dbReference type="Proteomes" id="UP000476338">
    <property type="component" value="Unassembled WGS sequence"/>
</dbReference>